<dbReference type="PANTHER" id="PTHR42852">
    <property type="entry name" value="THIOL:DISULFIDE INTERCHANGE PROTEIN DSBE"/>
    <property type="match status" value="1"/>
</dbReference>
<dbReference type="InterPro" id="IPR050553">
    <property type="entry name" value="Thioredoxin_ResA/DsbE_sf"/>
</dbReference>
<name>A0A1B4VDB2_9GAMM</name>
<dbReference type="InterPro" id="IPR036249">
    <property type="entry name" value="Thioredoxin-like_sf"/>
</dbReference>
<dbReference type="InterPro" id="IPR013766">
    <property type="entry name" value="Thioredoxin_domain"/>
</dbReference>
<dbReference type="GO" id="GO:0016209">
    <property type="term" value="F:antioxidant activity"/>
    <property type="evidence" value="ECO:0007669"/>
    <property type="project" value="InterPro"/>
</dbReference>
<dbReference type="PANTHER" id="PTHR42852:SF18">
    <property type="entry name" value="CHROMOSOME UNDETERMINED SCAFFOLD_47, WHOLE GENOME SHOTGUN SEQUENCE"/>
    <property type="match status" value="1"/>
</dbReference>
<dbReference type="Proteomes" id="UP000218899">
    <property type="component" value="Chromosome"/>
</dbReference>
<dbReference type="EMBL" id="AP014936">
    <property type="protein sequence ID" value="BAU47647.1"/>
    <property type="molecule type" value="Genomic_DNA"/>
</dbReference>
<dbReference type="Pfam" id="PF00578">
    <property type="entry name" value="AhpC-TSA"/>
    <property type="match status" value="1"/>
</dbReference>
<feature type="chain" id="PRO_5008571370" evidence="1">
    <location>
        <begin position="22"/>
        <end position="169"/>
    </location>
</feature>
<evidence type="ECO:0000256" key="1">
    <source>
        <dbReference type="SAM" id="SignalP"/>
    </source>
</evidence>
<organism evidence="3 4">
    <name type="scientific">Sulfurifustis variabilis</name>
    <dbReference type="NCBI Taxonomy" id="1675686"/>
    <lineage>
        <taxon>Bacteria</taxon>
        <taxon>Pseudomonadati</taxon>
        <taxon>Pseudomonadota</taxon>
        <taxon>Gammaproteobacteria</taxon>
        <taxon>Acidiferrobacterales</taxon>
        <taxon>Acidiferrobacteraceae</taxon>
        <taxon>Sulfurifustis</taxon>
    </lineage>
</organism>
<dbReference type="GO" id="GO:0016491">
    <property type="term" value="F:oxidoreductase activity"/>
    <property type="evidence" value="ECO:0007669"/>
    <property type="project" value="InterPro"/>
</dbReference>
<feature type="signal peptide" evidence="1">
    <location>
        <begin position="1"/>
        <end position="21"/>
    </location>
</feature>
<proteinExistence type="predicted"/>
<evidence type="ECO:0000259" key="2">
    <source>
        <dbReference type="PROSITE" id="PS51352"/>
    </source>
</evidence>
<accession>A0A1B4VDB2</accession>
<dbReference type="PROSITE" id="PS51352">
    <property type="entry name" value="THIOREDOXIN_2"/>
    <property type="match status" value="1"/>
</dbReference>
<dbReference type="SUPFAM" id="SSF52833">
    <property type="entry name" value="Thioredoxin-like"/>
    <property type="match status" value="1"/>
</dbReference>
<gene>
    <name evidence="3" type="ORF">SVA_1068</name>
</gene>
<evidence type="ECO:0000313" key="4">
    <source>
        <dbReference type="Proteomes" id="UP000218899"/>
    </source>
</evidence>
<dbReference type="Gene3D" id="3.40.30.10">
    <property type="entry name" value="Glutaredoxin"/>
    <property type="match status" value="1"/>
</dbReference>
<feature type="domain" description="Thioredoxin" evidence="2">
    <location>
        <begin position="17"/>
        <end position="163"/>
    </location>
</feature>
<dbReference type="KEGG" id="sva:SVA_1068"/>
<reference evidence="3 4" key="1">
    <citation type="submission" date="2015-08" db="EMBL/GenBank/DDBJ databases">
        <title>Complete genome sequence of Sulfurifustis variabilis.</title>
        <authorList>
            <person name="Miura A."/>
            <person name="Kojima H."/>
            <person name="Fukui M."/>
        </authorList>
    </citation>
    <scope>NUCLEOTIDE SEQUENCE [LARGE SCALE GENOMIC DNA]</scope>
    <source>
        <strain evidence="4">skN76</strain>
    </source>
</reference>
<sequence>MRLRLSVLVLWAALVAAPAFATPPDVPLSDFDGRVHNVGTHLGKGQWVLVVAWAHDCHVCEAEMGEMARFHRDYAKKDARVIGISIDGFELRDRARAFVERHRLPFPNFLVEPDQEIMMRFGGGPFYGTPTHYLYDPAGTLVAMSTGSITAQEIRGYIDRKKAGAGAAR</sequence>
<evidence type="ECO:0000313" key="3">
    <source>
        <dbReference type="EMBL" id="BAU47647.1"/>
    </source>
</evidence>
<keyword evidence="4" id="KW-1185">Reference proteome</keyword>
<dbReference type="AlphaFoldDB" id="A0A1B4VDB2"/>
<dbReference type="InterPro" id="IPR000866">
    <property type="entry name" value="AhpC/TSA"/>
</dbReference>
<dbReference type="CDD" id="cd02966">
    <property type="entry name" value="TlpA_like_family"/>
    <property type="match status" value="1"/>
</dbReference>
<dbReference type="OrthoDB" id="9799347at2"/>
<keyword evidence="1" id="KW-0732">Signal</keyword>
<protein>
    <submittedName>
        <fullName evidence="3">Thiol-disulfide oxidoreductase</fullName>
    </submittedName>
</protein>
<dbReference type="RefSeq" id="WP_096459804.1">
    <property type="nucleotide sequence ID" value="NZ_AP014936.1"/>
</dbReference>